<dbReference type="Proteomes" id="UP000187203">
    <property type="component" value="Unassembled WGS sequence"/>
</dbReference>
<reference evidence="2" key="1">
    <citation type="submission" date="2013-09" db="EMBL/GenBank/DDBJ databases">
        <title>Corchorus olitorius genome sequencing.</title>
        <authorList>
            <person name="Alam M."/>
            <person name="Haque M.S."/>
            <person name="Islam M.S."/>
            <person name="Emdad E.M."/>
            <person name="Islam M.M."/>
            <person name="Ahmed B."/>
            <person name="Halim A."/>
            <person name="Hossen Q.M.M."/>
            <person name="Hossain M.Z."/>
            <person name="Ahmed R."/>
            <person name="Khan M.M."/>
            <person name="Islam R."/>
            <person name="Rashid M.M."/>
            <person name="Khan S.A."/>
            <person name="Rahman M.S."/>
            <person name="Alam M."/>
            <person name="Yahiya A.S."/>
            <person name="Khan M.S."/>
            <person name="Azam M.S."/>
            <person name="Haque T."/>
            <person name="Lashkar M.Z.H."/>
            <person name="Akhand A.I."/>
            <person name="Morshed G."/>
            <person name="Roy S."/>
            <person name="Uddin K.S."/>
            <person name="Rabeya T."/>
            <person name="Hossain A.S."/>
            <person name="Chowdhury A."/>
            <person name="Snigdha A.R."/>
            <person name="Mortoza M.S."/>
            <person name="Matin S.A."/>
            <person name="Hoque S.M.E."/>
            <person name="Islam M.K."/>
            <person name="Roy D.K."/>
            <person name="Haider R."/>
            <person name="Moosa M.M."/>
            <person name="Elias S.M."/>
            <person name="Hasan A.M."/>
            <person name="Jahan S."/>
            <person name="Shafiuddin M."/>
            <person name="Mahmood N."/>
            <person name="Shommy N.S."/>
        </authorList>
    </citation>
    <scope>NUCLEOTIDE SEQUENCE [LARGE SCALE GENOMIC DNA]</scope>
    <source>
        <strain evidence="2">cv. O-4</strain>
    </source>
</reference>
<gene>
    <name evidence="1" type="ORF">COLO4_20534</name>
</gene>
<dbReference type="EMBL" id="AWUE01017229">
    <property type="protein sequence ID" value="OMO87898.1"/>
    <property type="molecule type" value="Genomic_DNA"/>
</dbReference>
<evidence type="ECO:0000313" key="2">
    <source>
        <dbReference type="Proteomes" id="UP000187203"/>
    </source>
</evidence>
<sequence length="48" mass="5556">MRRLRRIDSEYALGGLCYRSGNWQFNPCHVKIVSLSSHALFFLAGPMR</sequence>
<dbReference type="AlphaFoldDB" id="A0A1R3IZ98"/>
<protein>
    <submittedName>
        <fullName evidence="1">Uncharacterized protein</fullName>
    </submittedName>
</protein>
<keyword evidence="2" id="KW-1185">Reference proteome</keyword>
<comment type="caution">
    <text evidence="1">The sequence shown here is derived from an EMBL/GenBank/DDBJ whole genome shotgun (WGS) entry which is preliminary data.</text>
</comment>
<evidence type="ECO:0000313" key="1">
    <source>
        <dbReference type="EMBL" id="OMO87898.1"/>
    </source>
</evidence>
<proteinExistence type="predicted"/>
<accession>A0A1R3IZ98</accession>
<name>A0A1R3IZ98_9ROSI</name>
<organism evidence="1 2">
    <name type="scientific">Corchorus olitorius</name>
    <dbReference type="NCBI Taxonomy" id="93759"/>
    <lineage>
        <taxon>Eukaryota</taxon>
        <taxon>Viridiplantae</taxon>
        <taxon>Streptophyta</taxon>
        <taxon>Embryophyta</taxon>
        <taxon>Tracheophyta</taxon>
        <taxon>Spermatophyta</taxon>
        <taxon>Magnoliopsida</taxon>
        <taxon>eudicotyledons</taxon>
        <taxon>Gunneridae</taxon>
        <taxon>Pentapetalae</taxon>
        <taxon>rosids</taxon>
        <taxon>malvids</taxon>
        <taxon>Malvales</taxon>
        <taxon>Malvaceae</taxon>
        <taxon>Grewioideae</taxon>
        <taxon>Apeibeae</taxon>
        <taxon>Corchorus</taxon>
    </lineage>
</organism>